<organism evidence="1 2">
    <name type="scientific">Echinicola arenosa</name>
    <dbReference type="NCBI Taxonomy" id="2774144"/>
    <lineage>
        <taxon>Bacteria</taxon>
        <taxon>Pseudomonadati</taxon>
        <taxon>Bacteroidota</taxon>
        <taxon>Cytophagia</taxon>
        <taxon>Cytophagales</taxon>
        <taxon>Cyclobacteriaceae</taxon>
        <taxon>Echinicola</taxon>
    </lineage>
</organism>
<evidence type="ECO:0000313" key="2">
    <source>
        <dbReference type="Proteomes" id="UP000647133"/>
    </source>
</evidence>
<name>A0ABR9AS09_9BACT</name>
<keyword evidence="2" id="KW-1185">Reference proteome</keyword>
<protein>
    <submittedName>
        <fullName evidence="1">Uncharacterized protein</fullName>
    </submittedName>
</protein>
<gene>
    <name evidence="1" type="ORF">IFO69_16800</name>
</gene>
<comment type="caution">
    <text evidence="1">The sequence shown here is derived from an EMBL/GenBank/DDBJ whole genome shotgun (WGS) entry which is preliminary data.</text>
</comment>
<dbReference type="EMBL" id="JACYTQ010000006">
    <property type="protein sequence ID" value="MBD8490414.1"/>
    <property type="molecule type" value="Genomic_DNA"/>
</dbReference>
<evidence type="ECO:0000313" key="1">
    <source>
        <dbReference type="EMBL" id="MBD8490414.1"/>
    </source>
</evidence>
<dbReference type="RefSeq" id="WP_192011285.1">
    <property type="nucleotide sequence ID" value="NZ_JACYTQ010000006.1"/>
</dbReference>
<sequence>MSEEEYELMDELYFVQPFSYLKETLGWEEERLLLVLQGLYERELIKCLKEPDREIFDEVEVVKEGRAYYYLATKKGLMEHNTM</sequence>
<dbReference type="Proteomes" id="UP000647133">
    <property type="component" value="Unassembled WGS sequence"/>
</dbReference>
<accession>A0ABR9AS09</accession>
<reference evidence="1 2" key="1">
    <citation type="submission" date="2020-09" db="EMBL/GenBank/DDBJ databases">
        <title>Echinicola sp. CAU 1574 isolated from sand of Sido Beach.</title>
        <authorList>
            <person name="Kim W."/>
        </authorList>
    </citation>
    <scope>NUCLEOTIDE SEQUENCE [LARGE SCALE GENOMIC DNA]</scope>
    <source>
        <strain evidence="1 2">CAU 1574</strain>
    </source>
</reference>
<proteinExistence type="predicted"/>